<evidence type="ECO:0000313" key="2">
    <source>
        <dbReference type="Proteomes" id="UP000002630"/>
    </source>
</evidence>
<dbReference type="InParanoid" id="D7FJC1"/>
<dbReference type="AlphaFoldDB" id="D7FJC1"/>
<protein>
    <submittedName>
        <fullName evidence="1">Uncharacterized protein</fullName>
    </submittedName>
</protein>
<sequence length="131" mass="14132">MRTTFDEWDTLLFPNPPSRVEGVPKFAETKKRESYFQEFCSVTEKFEENRVRAQRLSGEAAAFAMQVSNTLAPLGHSASSPATLALAESQQDVAGGDAATPRRGSGRIILADEISNRRGSGTKNAAVGIAE</sequence>
<gene>
    <name evidence="1" type="ORF">Esi_1304_0001</name>
</gene>
<accession>D7FJC1</accession>
<dbReference type="EMBL" id="FN649760">
    <property type="protein sequence ID" value="CBJ34187.1"/>
    <property type="molecule type" value="Genomic_DNA"/>
</dbReference>
<organism evidence="1 2">
    <name type="scientific">Ectocarpus siliculosus</name>
    <name type="common">Brown alga</name>
    <name type="synonym">Conferva siliculosa</name>
    <dbReference type="NCBI Taxonomy" id="2880"/>
    <lineage>
        <taxon>Eukaryota</taxon>
        <taxon>Sar</taxon>
        <taxon>Stramenopiles</taxon>
        <taxon>Ochrophyta</taxon>
        <taxon>PX clade</taxon>
        <taxon>Phaeophyceae</taxon>
        <taxon>Ectocarpales</taxon>
        <taxon>Ectocarpaceae</taxon>
        <taxon>Ectocarpus</taxon>
    </lineage>
</organism>
<keyword evidence="2" id="KW-1185">Reference proteome</keyword>
<reference evidence="1 2" key="1">
    <citation type="journal article" date="2010" name="Nature">
        <title>The Ectocarpus genome and the independent evolution of multicellularity in brown algae.</title>
        <authorList>
            <person name="Cock J.M."/>
            <person name="Sterck L."/>
            <person name="Rouze P."/>
            <person name="Scornet D."/>
            <person name="Allen A.E."/>
            <person name="Amoutzias G."/>
            <person name="Anthouard V."/>
            <person name="Artiguenave F."/>
            <person name="Aury J.M."/>
            <person name="Badger J.H."/>
            <person name="Beszteri B."/>
            <person name="Billiau K."/>
            <person name="Bonnet E."/>
            <person name="Bothwell J.H."/>
            <person name="Bowler C."/>
            <person name="Boyen C."/>
            <person name="Brownlee C."/>
            <person name="Carrano C.J."/>
            <person name="Charrier B."/>
            <person name="Cho G.Y."/>
            <person name="Coelho S.M."/>
            <person name="Collen J."/>
            <person name="Corre E."/>
            <person name="Da Silva C."/>
            <person name="Delage L."/>
            <person name="Delaroque N."/>
            <person name="Dittami S.M."/>
            <person name="Doulbeau S."/>
            <person name="Elias M."/>
            <person name="Farnham G."/>
            <person name="Gachon C.M."/>
            <person name="Gschloessl B."/>
            <person name="Heesch S."/>
            <person name="Jabbari K."/>
            <person name="Jubin C."/>
            <person name="Kawai H."/>
            <person name="Kimura K."/>
            <person name="Kloareg B."/>
            <person name="Kupper F.C."/>
            <person name="Lang D."/>
            <person name="Le Bail A."/>
            <person name="Leblanc C."/>
            <person name="Lerouge P."/>
            <person name="Lohr M."/>
            <person name="Lopez P.J."/>
            <person name="Martens C."/>
            <person name="Maumus F."/>
            <person name="Michel G."/>
            <person name="Miranda-Saavedra D."/>
            <person name="Morales J."/>
            <person name="Moreau H."/>
            <person name="Motomura T."/>
            <person name="Nagasato C."/>
            <person name="Napoli C.A."/>
            <person name="Nelson D.R."/>
            <person name="Nyvall-Collen P."/>
            <person name="Peters A.F."/>
            <person name="Pommier C."/>
            <person name="Potin P."/>
            <person name="Poulain J."/>
            <person name="Quesneville H."/>
            <person name="Read B."/>
            <person name="Rensing S.A."/>
            <person name="Ritter A."/>
            <person name="Rousvoal S."/>
            <person name="Samanta M."/>
            <person name="Samson G."/>
            <person name="Schroeder D.C."/>
            <person name="Segurens B."/>
            <person name="Strittmatter M."/>
            <person name="Tonon T."/>
            <person name="Tregear J.W."/>
            <person name="Valentin K."/>
            <person name="von Dassow P."/>
            <person name="Yamagishi T."/>
            <person name="Van de Peer Y."/>
            <person name="Wincker P."/>
        </authorList>
    </citation>
    <scope>NUCLEOTIDE SEQUENCE [LARGE SCALE GENOMIC DNA]</scope>
    <source>
        <strain evidence="2">Ec32 / CCAP1310/4</strain>
    </source>
</reference>
<evidence type="ECO:0000313" key="1">
    <source>
        <dbReference type="EMBL" id="CBJ34187.1"/>
    </source>
</evidence>
<name>D7FJC1_ECTSI</name>
<dbReference type="Proteomes" id="UP000002630">
    <property type="component" value="Unassembled WGS sequence"/>
</dbReference>
<proteinExistence type="predicted"/>